<feature type="signal peptide" evidence="1">
    <location>
        <begin position="1"/>
        <end position="31"/>
    </location>
</feature>
<dbReference type="Gene3D" id="3.10.100.10">
    <property type="entry name" value="Mannose-Binding Protein A, subunit A"/>
    <property type="match status" value="1"/>
</dbReference>
<organism evidence="3 4">
    <name type="scientific">Drosophila guanche</name>
    <name type="common">Fruit fly</name>
    <dbReference type="NCBI Taxonomy" id="7266"/>
    <lineage>
        <taxon>Eukaryota</taxon>
        <taxon>Metazoa</taxon>
        <taxon>Ecdysozoa</taxon>
        <taxon>Arthropoda</taxon>
        <taxon>Hexapoda</taxon>
        <taxon>Insecta</taxon>
        <taxon>Pterygota</taxon>
        <taxon>Neoptera</taxon>
        <taxon>Endopterygota</taxon>
        <taxon>Diptera</taxon>
        <taxon>Brachycera</taxon>
        <taxon>Muscomorpha</taxon>
        <taxon>Ephydroidea</taxon>
        <taxon>Drosophilidae</taxon>
        <taxon>Drosophila</taxon>
        <taxon>Sophophora</taxon>
    </lineage>
</organism>
<evidence type="ECO:0000313" key="3">
    <source>
        <dbReference type="EMBL" id="SPP75032.1"/>
    </source>
</evidence>
<dbReference type="PROSITE" id="PS50041">
    <property type="entry name" value="C_TYPE_LECTIN_2"/>
    <property type="match status" value="1"/>
</dbReference>
<evidence type="ECO:0000313" key="4">
    <source>
        <dbReference type="Proteomes" id="UP000268350"/>
    </source>
</evidence>
<dbReference type="AlphaFoldDB" id="A0A3B0J5R7"/>
<dbReference type="SUPFAM" id="SSF56436">
    <property type="entry name" value="C-type lectin-like"/>
    <property type="match status" value="1"/>
</dbReference>
<dbReference type="OMA" id="ICMGMSM"/>
<feature type="chain" id="PRO_5017244440" description="C-type lectin domain-containing protein" evidence="1">
    <location>
        <begin position="32"/>
        <end position="177"/>
    </location>
</feature>
<name>A0A3B0J5R7_DROGU</name>
<gene>
    <name evidence="3" type="ORF">DGUA_6G002758</name>
</gene>
<reference evidence="4" key="1">
    <citation type="submission" date="2018-01" db="EMBL/GenBank/DDBJ databases">
        <authorList>
            <person name="Alioto T."/>
            <person name="Alioto T."/>
        </authorList>
    </citation>
    <scope>NUCLEOTIDE SEQUENCE [LARGE SCALE GENOMIC DNA]</scope>
</reference>
<dbReference type="InterPro" id="IPR016186">
    <property type="entry name" value="C-type_lectin-like/link_sf"/>
</dbReference>
<sequence length="177" mass="20761">MDPERDRRWLPSLLISIVFLILSIHTGRVETRGTCHYFSIVKKNWTTALDICMGMSMCLADFDTLKHFEILDTLKVNHTQYWFGLNRHFQPAWEYVSNNHKTRYLPPAHNLKTPKRNCGLLRALRKRTYGVKAEHCEQEKTFVCAESVFCKQKKELTRYSSGYNSMPRPAKSSCNRN</sequence>
<dbReference type="Proteomes" id="UP000268350">
    <property type="component" value="Unassembled WGS sequence"/>
</dbReference>
<evidence type="ECO:0000256" key="1">
    <source>
        <dbReference type="SAM" id="SignalP"/>
    </source>
</evidence>
<evidence type="ECO:0000259" key="2">
    <source>
        <dbReference type="PROSITE" id="PS50041"/>
    </source>
</evidence>
<dbReference type="InterPro" id="IPR016187">
    <property type="entry name" value="CTDL_fold"/>
</dbReference>
<accession>A0A3B0J5R7</accession>
<dbReference type="InterPro" id="IPR001304">
    <property type="entry name" value="C-type_lectin-like"/>
</dbReference>
<dbReference type="CDD" id="cd00037">
    <property type="entry name" value="CLECT"/>
    <property type="match status" value="1"/>
</dbReference>
<protein>
    <recommendedName>
        <fullName evidence="2">C-type lectin domain-containing protein</fullName>
    </recommendedName>
</protein>
<dbReference type="EMBL" id="OUUW01000001">
    <property type="protein sequence ID" value="SPP75032.1"/>
    <property type="molecule type" value="Genomic_DNA"/>
</dbReference>
<feature type="domain" description="C-type lectin" evidence="2">
    <location>
        <begin position="31"/>
        <end position="145"/>
    </location>
</feature>
<dbReference type="OrthoDB" id="6133475at2759"/>
<dbReference type="Pfam" id="PF00059">
    <property type="entry name" value="Lectin_C"/>
    <property type="match status" value="1"/>
</dbReference>
<keyword evidence="4" id="KW-1185">Reference proteome</keyword>
<proteinExistence type="predicted"/>
<keyword evidence="1" id="KW-0732">Signal</keyword>